<evidence type="ECO:0000259" key="19">
    <source>
        <dbReference type="PROSITE" id="PS50110"/>
    </source>
</evidence>
<dbReference type="InterPro" id="IPR011006">
    <property type="entry name" value="CheY-like_superfamily"/>
</dbReference>
<dbReference type="InterPro" id="IPR005467">
    <property type="entry name" value="His_kinase_dom"/>
</dbReference>
<evidence type="ECO:0000256" key="8">
    <source>
        <dbReference type="ARBA" id="ARBA00022840"/>
    </source>
</evidence>
<evidence type="ECO:0000313" key="21">
    <source>
        <dbReference type="EMBL" id="AWI55423.1"/>
    </source>
</evidence>
<dbReference type="InterPro" id="IPR001789">
    <property type="entry name" value="Sig_transdc_resp-reg_receiver"/>
</dbReference>
<comment type="function">
    <text evidence="11">Member of the two-component regulatory system BvgS/BvgA. Phosphorylates BvgA via a four-step phosphorelay in response to environmental signals.</text>
</comment>
<dbReference type="GO" id="GO:0005886">
    <property type="term" value="C:plasma membrane"/>
    <property type="evidence" value="ECO:0007669"/>
    <property type="project" value="UniProtKB-SubCell"/>
</dbReference>
<dbReference type="Pfam" id="PF00072">
    <property type="entry name" value="Response_reg"/>
    <property type="match status" value="2"/>
</dbReference>
<dbReference type="NCBIfam" id="TIGR00229">
    <property type="entry name" value="sensory_box"/>
    <property type="match status" value="1"/>
</dbReference>
<dbReference type="Pfam" id="PF01627">
    <property type="entry name" value="Hpt"/>
    <property type="match status" value="1"/>
</dbReference>
<evidence type="ECO:0000256" key="13">
    <source>
        <dbReference type="ARBA" id="ARBA00068150"/>
    </source>
</evidence>
<evidence type="ECO:0000256" key="17">
    <source>
        <dbReference type="SAM" id="Coils"/>
    </source>
</evidence>
<dbReference type="InterPro" id="IPR008207">
    <property type="entry name" value="Sig_transdc_His_kin_Hpt_dom"/>
</dbReference>
<evidence type="ECO:0000313" key="22">
    <source>
        <dbReference type="Proteomes" id="UP000244892"/>
    </source>
</evidence>
<dbReference type="Gene3D" id="1.10.287.130">
    <property type="match status" value="1"/>
</dbReference>
<keyword evidence="7" id="KW-0418">Kinase</keyword>
<gene>
    <name evidence="21" type="ORF">DEH84_17675</name>
</gene>
<evidence type="ECO:0000256" key="4">
    <source>
        <dbReference type="ARBA" id="ARBA00022679"/>
    </source>
</evidence>
<feature type="coiled-coil region" evidence="17">
    <location>
        <begin position="74"/>
        <end position="101"/>
    </location>
</feature>
<evidence type="ECO:0000256" key="12">
    <source>
        <dbReference type="ARBA" id="ARBA00064003"/>
    </source>
</evidence>
<dbReference type="InterPro" id="IPR036641">
    <property type="entry name" value="HPT_dom_sf"/>
</dbReference>
<evidence type="ECO:0000259" key="18">
    <source>
        <dbReference type="PROSITE" id="PS50109"/>
    </source>
</evidence>
<dbReference type="AlphaFoldDB" id="A0A2U8FWL8"/>
<dbReference type="PROSITE" id="PS50110">
    <property type="entry name" value="RESPONSE_REGULATORY"/>
    <property type="match status" value="2"/>
</dbReference>
<dbReference type="InterPro" id="IPR035965">
    <property type="entry name" value="PAS-like_dom_sf"/>
</dbReference>
<dbReference type="SUPFAM" id="SSF47384">
    <property type="entry name" value="Homodimeric domain of signal transducing histidine kinase"/>
    <property type="match status" value="1"/>
</dbReference>
<evidence type="ECO:0000256" key="6">
    <source>
        <dbReference type="ARBA" id="ARBA00022741"/>
    </source>
</evidence>
<dbReference type="Proteomes" id="UP000244892">
    <property type="component" value="Plasmid pTB101"/>
</dbReference>
<feature type="modified residue" description="4-aspartylphosphate" evidence="16">
    <location>
        <position position="725"/>
    </location>
</feature>
<evidence type="ECO:0000256" key="14">
    <source>
        <dbReference type="ARBA" id="ARBA00070152"/>
    </source>
</evidence>
<dbReference type="SUPFAM" id="SSF55874">
    <property type="entry name" value="ATPase domain of HSP90 chaperone/DNA topoisomerase II/histidine kinase"/>
    <property type="match status" value="1"/>
</dbReference>
<dbReference type="PANTHER" id="PTHR45339:SF5">
    <property type="entry name" value="HISTIDINE KINASE"/>
    <property type="match status" value="1"/>
</dbReference>
<evidence type="ECO:0000256" key="1">
    <source>
        <dbReference type="ARBA" id="ARBA00000085"/>
    </source>
</evidence>
<evidence type="ECO:0000256" key="15">
    <source>
        <dbReference type="PROSITE-ProRule" id="PRU00110"/>
    </source>
</evidence>
<dbReference type="KEGG" id="aon:DEH84_17675"/>
<feature type="domain" description="HPt" evidence="20">
    <location>
        <begin position="974"/>
        <end position="1070"/>
    </location>
</feature>
<dbReference type="InterPro" id="IPR004358">
    <property type="entry name" value="Sig_transdc_His_kin-like_C"/>
</dbReference>
<dbReference type="InterPro" id="IPR000014">
    <property type="entry name" value="PAS"/>
</dbReference>
<dbReference type="CDD" id="cd17546">
    <property type="entry name" value="REC_hyHK_CKI1_RcsC-like"/>
    <property type="match status" value="2"/>
</dbReference>
<dbReference type="SUPFAM" id="SSF52172">
    <property type="entry name" value="CheY-like"/>
    <property type="match status" value="2"/>
</dbReference>
<evidence type="ECO:0000256" key="10">
    <source>
        <dbReference type="ARBA" id="ARBA00023026"/>
    </source>
</evidence>
<dbReference type="PANTHER" id="PTHR45339">
    <property type="entry name" value="HYBRID SIGNAL TRANSDUCTION HISTIDINE KINASE J"/>
    <property type="match status" value="1"/>
</dbReference>
<dbReference type="InterPro" id="IPR036097">
    <property type="entry name" value="HisK_dim/P_sf"/>
</dbReference>
<protein>
    <recommendedName>
        <fullName evidence="13">Sensory/regulatory protein RpfC</fullName>
        <ecNumber evidence="2">2.7.13.3</ecNumber>
    </recommendedName>
    <alternativeName>
        <fullName evidence="14">Virulence sensor protein BvgS</fullName>
    </alternativeName>
</protein>
<comment type="subunit">
    <text evidence="12">At low DSF concentrations, interacts with RpfF.</text>
</comment>
<feature type="modified residue" description="4-aspartylphosphate" evidence="16">
    <location>
        <position position="865"/>
    </location>
</feature>
<keyword evidence="17" id="KW-0175">Coiled coil</keyword>
<dbReference type="SMART" id="SM00387">
    <property type="entry name" value="HATPase_c"/>
    <property type="match status" value="1"/>
</dbReference>
<evidence type="ECO:0000256" key="2">
    <source>
        <dbReference type="ARBA" id="ARBA00012438"/>
    </source>
</evidence>
<feature type="modified residue" description="Phosphohistidine" evidence="15">
    <location>
        <position position="1013"/>
    </location>
</feature>
<keyword evidence="3 16" id="KW-0597">Phosphoprotein</keyword>
<dbReference type="CDD" id="cd00082">
    <property type="entry name" value="HisKA"/>
    <property type="match status" value="1"/>
</dbReference>
<evidence type="ECO:0000256" key="9">
    <source>
        <dbReference type="ARBA" id="ARBA00023012"/>
    </source>
</evidence>
<keyword evidence="8" id="KW-0067">ATP-binding</keyword>
<dbReference type="SMART" id="SM00388">
    <property type="entry name" value="HisKA"/>
    <property type="match status" value="1"/>
</dbReference>
<evidence type="ECO:0000256" key="3">
    <source>
        <dbReference type="ARBA" id="ARBA00022553"/>
    </source>
</evidence>
<feature type="domain" description="Response regulatory" evidence="19">
    <location>
        <begin position="816"/>
        <end position="932"/>
    </location>
</feature>
<dbReference type="InterPro" id="IPR036890">
    <property type="entry name" value="HATPase_C_sf"/>
</dbReference>
<dbReference type="Gene3D" id="1.20.120.160">
    <property type="entry name" value="HPT domain"/>
    <property type="match status" value="1"/>
</dbReference>
<evidence type="ECO:0000256" key="11">
    <source>
        <dbReference type="ARBA" id="ARBA00058004"/>
    </source>
</evidence>
<keyword evidence="4" id="KW-0808">Transferase</keyword>
<evidence type="ECO:0000259" key="20">
    <source>
        <dbReference type="PROSITE" id="PS50894"/>
    </source>
</evidence>
<keyword evidence="5" id="KW-0732">Signal</keyword>
<organism evidence="21 22">
    <name type="scientific">Aquabacterium olei</name>
    <dbReference type="NCBI Taxonomy" id="1296669"/>
    <lineage>
        <taxon>Bacteria</taxon>
        <taxon>Pseudomonadati</taxon>
        <taxon>Pseudomonadota</taxon>
        <taxon>Betaproteobacteria</taxon>
        <taxon>Burkholderiales</taxon>
        <taxon>Aquabacterium</taxon>
    </lineage>
</organism>
<comment type="catalytic activity">
    <reaction evidence="1">
        <text>ATP + protein L-histidine = ADP + protein N-phospho-L-histidine.</text>
        <dbReference type="EC" id="2.7.13.3"/>
    </reaction>
</comment>
<keyword evidence="9" id="KW-0902">Two-component regulatory system</keyword>
<proteinExistence type="predicted"/>
<evidence type="ECO:0000256" key="5">
    <source>
        <dbReference type="ARBA" id="ARBA00022729"/>
    </source>
</evidence>
<dbReference type="GO" id="GO:0000155">
    <property type="term" value="F:phosphorelay sensor kinase activity"/>
    <property type="evidence" value="ECO:0007669"/>
    <property type="project" value="InterPro"/>
</dbReference>
<dbReference type="SUPFAM" id="SSF47226">
    <property type="entry name" value="Histidine-containing phosphotransfer domain, HPT domain"/>
    <property type="match status" value="1"/>
</dbReference>
<evidence type="ECO:0000256" key="7">
    <source>
        <dbReference type="ARBA" id="ARBA00022777"/>
    </source>
</evidence>
<feature type="domain" description="Histidine kinase" evidence="18">
    <location>
        <begin position="434"/>
        <end position="654"/>
    </location>
</feature>
<dbReference type="EC" id="2.7.13.3" evidence="2"/>
<dbReference type="Gene3D" id="3.30.565.10">
    <property type="entry name" value="Histidine kinase-like ATPase, C-terminal domain"/>
    <property type="match status" value="1"/>
</dbReference>
<dbReference type="EMBL" id="CP029211">
    <property type="protein sequence ID" value="AWI55423.1"/>
    <property type="molecule type" value="Genomic_DNA"/>
</dbReference>
<accession>A0A2U8FWL8</accession>
<dbReference type="Gene3D" id="3.30.450.20">
    <property type="entry name" value="PAS domain"/>
    <property type="match status" value="1"/>
</dbReference>
<evidence type="ECO:0000256" key="16">
    <source>
        <dbReference type="PROSITE-ProRule" id="PRU00169"/>
    </source>
</evidence>
<keyword evidence="22" id="KW-1185">Reference proteome</keyword>
<name>A0A2U8FWL8_9BURK</name>
<dbReference type="Pfam" id="PF00512">
    <property type="entry name" value="HisKA"/>
    <property type="match status" value="1"/>
</dbReference>
<dbReference type="Gene3D" id="3.40.50.2300">
    <property type="match status" value="2"/>
</dbReference>
<dbReference type="PROSITE" id="PS50109">
    <property type="entry name" value="HIS_KIN"/>
    <property type="match status" value="1"/>
</dbReference>
<dbReference type="InterPro" id="IPR003594">
    <property type="entry name" value="HATPase_dom"/>
</dbReference>
<dbReference type="FunFam" id="1.10.287.130:FF:000002">
    <property type="entry name" value="Two-component osmosensing histidine kinase"/>
    <property type="match status" value="1"/>
</dbReference>
<dbReference type="FunFam" id="3.30.565.10:FF:000010">
    <property type="entry name" value="Sensor histidine kinase RcsC"/>
    <property type="match status" value="1"/>
</dbReference>
<dbReference type="SUPFAM" id="SSF55785">
    <property type="entry name" value="PYP-like sensor domain (PAS domain)"/>
    <property type="match status" value="1"/>
</dbReference>
<dbReference type="PROSITE" id="PS50894">
    <property type="entry name" value="HPT"/>
    <property type="match status" value="1"/>
</dbReference>
<keyword evidence="10" id="KW-0843">Virulence</keyword>
<dbReference type="CDD" id="cd16922">
    <property type="entry name" value="HATPase_EvgS-ArcB-TorS-like"/>
    <property type="match status" value="1"/>
</dbReference>
<dbReference type="GO" id="GO:0005524">
    <property type="term" value="F:ATP binding"/>
    <property type="evidence" value="ECO:0007669"/>
    <property type="project" value="UniProtKB-KW"/>
</dbReference>
<dbReference type="Pfam" id="PF02518">
    <property type="entry name" value="HATPase_c"/>
    <property type="match status" value="1"/>
</dbReference>
<dbReference type="PRINTS" id="PR00344">
    <property type="entry name" value="BCTRLSENSOR"/>
</dbReference>
<dbReference type="SMART" id="SM00448">
    <property type="entry name" value="REC"/>
    <property type="match status" value="2"/>
</dbReference>
<keyword evidence="6" id="KW-0547">Nucleotide-binding</keyword>
<sequence length="1157" mass="125553">MLTLGLASAMNYYSHQVAITGYQTASAQHVATIRAAFEANAVSSETLELIQTIALEINARREGLRQAEDWPAFRRIQEARLALQNKRLQELLAREKDAERRQALEEALVLMDDLQRFLATSDALMAQPLDVVNQALLASRNTSLRYALQLQRFNEAMSKEGVAHLQATEAEVERYSTHSTQISGIGLLVAAALWAVAAVVLARRLEVLDRAVGRLAKGQHAGEDHDEFAAVREIARAQNPLTSTLAQSVLTLQQVQRERDAAQIALQEREQLFATIVQQAPAGIALIARDTLGMLRFNEAAYRSLGYDADEFASHTLHDLAFGKPEQLDGLVEQVFSEGGVEFEATSRTKAGELRDYWVSMKPLALPGRDCISAIWLDMTERKRAEFELDRYRKHLESLVAERTRDLERTQQDLIVARDMAESASRAKSAFLANMSHEIRTPMNAIVGMAHLLKGEALNPRQQERVDKITGAAMHLLAVINDILDFSKIEAGKFSVDPTDFNLEQVISQAFSLVAEKAEAKDLELVSDLDHVPTALHGDPVRLGQILLNFLSNAVKFTERGHVRLRVRTSRHEEDRQWLRFEIADTGIGISPEQQTRLFTAFQQADDSTTRLYGGTGLGLAICGRLADLLGGTVGVHSAAGQGSTFWVELPFTLAAHAPPVLHGFAPDARVLVMDDMEEAREAIQVVLTQLGAARVDTCVNGEEGLSRVTAAAQAGAPYTHVFADWNMPGMTGAEALRRLRHLPLPGHPVGILFSGSSGSPEHADPAAGIDGFIAKPVLPSAVVSVLARTALTSVQHLPAPMQAGDAPTRLKPGQRVLLAEDNALNREVLGELLERLGLTVDSVPDGVAALEAASQAHYDLILMDLQMPRMDGLQAARALRQLPAFGTTPIVAVTANAFTEDRANALAAGMNDHLAKPVDPAALRAVLTRWLGTLGDPACSAEAPVPLPTATLAALAGVPGLSIAEALRHTGGSVQQLHDRLRRFFDEHGDDPTQICLETETGDRTGARRRAHTLRGVALMFGLDAIGLAAQEIELLLQPEHDVGSVAHHPAMQRLRAALSDARQAFACVPAPDADLPAMQASLAPHELRNDLQSLADLLAVGDMDAADAWERLAPQLTIHFKRDTAALGDAMARFDYGKALTIVRDVLSNMNASQA</sequence>
<reference evidence="21 22" key="1">
    <citation type="submission" date="2018-05" db="EMBL/GenBank/DDBJ databases">
        <title>complete genome sequence of Aquabacterium olei NBRC 110486.</title>
        <authorList>
            <person name="Tang B."/>
            <person name="Chang J."/>
            <person name="Zhang L."/>
            <person name="Yang H."/>
        </authorList>
    </citation>
    <scope>NUCLEOTIDE SEQUENCE [LARGE SCALE GENOMIC DNA]</scope>
    <source>
        <strain evidence="21 22">NBRC 110486</strain>
        <plasmid evidence="22">Plasmid ptb101</plasmid>
    </source>
</reference>
<keyword evidence="21" id="KW-0614">Plasmid</keyword>
<geneLocation type="plasmid" evidence="22">
    <name>ptb101</name>
</geneLocation>
<feature type="domain" description="Response regulatory" evidence="19">
    <location>
        <begin position="670"/>
        <end position="791"/>
    </location>
</feature>
<dbReference type="InterPro" id="IPR003661">
    <property type="entry name" value="HisK_dim/P_dom"/>
</dbReference>